<proteinExistence type="inferred from homology"/>
<keyword evidence="4" id="KW-0227">DNA damage</keyword>
<dbReference type="GO" id="GO:0005524">
    <property type="term" value="F:ATP binding"/>
    <property type="evidence" value="ECO:0007669"/>
    <property type="project" value="UniProtKB-KW"/>
</dbReference>
<evidence type="ECO:0000256" key="7">
    <source>
        <dbReference type="ARBA" id="ARBA00023306"/>
    </source>
</evidence>
<dbReference type="PANTHER" id="PTHR12172:SF0">
    <property type="entry name" value="CELL CYCLE CHECKPOINT PROTEIN RAD17"/>
    <property type="match status" value="1"/>
</dbReference>
<dbReference type="OMA" id="YNCLKMA"/>
<accession>A0A067RD43</accession>
<dbReference type="GO" id="GO:0003689">
    <property type="term" value="F:DNA clamp loader activity"/>
    <property type="evidence" value="ECO:0007669"/>
    <property type="project" value="TreeGrafter"/>
</dbReference>
<reference evidence="9 10" key="1">
    <citation type="journal article" date="2014" name="Nat. Commun.">
        <title>Molecular traces of alternative social organization in a termite genome.</title>
        <authorList>
            <person name="Terrapon N."/>
            <person name="Li C."/>
            <person name="Robertson H.M."/>
            <person name="Ji L."/>
            <person name="Meng X."/>
            <person name="Booth W."/>
            <person name="Chen Z."/>
            <person name="Childers C.P."/>
            <person name="Glastad K.M."/>
            <person name="Gokhale K."/>
            <person name="Gowin J."/>
            <person name="Gronenberg W."/>
            <person name="Hermansen R.A."/>
            <person name="Hu H."/>
            <person name="Hunt B.G."/>
            <person name="Huylmans A.K."/>
            <person name="Khalil S.M."/>
            <person name="Mitchell R.D."/>
            <person name="Munoz-Torres M.C."/>
            <person name="Mustard J.A."/>
            <person name="Pan H."/>
            <person name="Reese J.T."/>
            <person name="Scharf M.E."/>
            <person name="Sun F."/>
            <person name="Vogel H."/>
            <person name="Xiao J."/>
            <person name="Yang W."/>
            <person name="Yang Z."/>
            <person name="Yang Z."/>
            <person name="Zhou J."/>
            <person name="Zhu J."/>
            <person name="Brent C.S."/>
            <person name="Elsik C.G."/>
            <person name="Goodisman M.A."/>
            <person name="Liberles D.A."/>
            <person name="Roe R.M."/>
            <person name="Vargo E.L."/>
            <person name="Vilcinskas A."/>
            <person name="Wang J."/>
            <person name="Bornberg-Bauer E."/>
            <person name="Korb J."/>
            <person name="Zhang G."/>
            <person name="Liebig J."/>
        </authorList>
    </citation>
    <scope>NUCLEOTIDE SEQUENCE [LARGE SCALE GENOMIC DNA]</scope>
    <source>
        <tissue evidence="9">Whole organism</tissue>
    </source>
</reference>
<keyword evidence="10" id="KW-1185">Reference proteome</keyword>
<comment type="subcellular location">
    <subcellularLocation>
        <location evidence="1">Nucleus</location>
    </subcellularLocation>
</comment>
<evidence type="ECO:0000256" key="6">
    <source>
        <dbReference type="ARBA" id="ARBA00023242"/>
    </source>
</evidence>
<keyword evidence="7" id="KW-0131">Cell cycle</keyword>
<dbReference type="eggNOG" id="KOG1970">
    <property type="taxonomic scope" value="Eukaryota"/>
</dbReference>
<dbReference type="Pfam" id="PF03215">
    <property type="entry name" value="Rad17"/>
    <property type="match status" value="1"/>
</dbReference>
<name>A0A067RD43_ZOONE</name>
<comment type="similarity">
    <text evidence="2">Belongs to the rad17/RAD24 family.</text>
</comment>
<dbReference type="STRING" id="136037.A0A067RD43"/>
<feature type="region of interest" description="Disordered" evidence="8">
    <location>
        <begin position="297"/>
        <end position="325"/>
    </location>
</feature>
<dbReference type="GO" id="GO:0005634">
    <property type="term" value="C:nucleus"/>
    <property type="evidence" value="ECO:0007669"/>
    <property type="project" value="UniProtKB-SubCell"/>
</dbReference>
<dbReference type="EMBL" id="KK852539">
    <property type="protein sequence ID" value="KDR21796.1"/>
    <property type="molecule type" value="Genomic_DNA"/>
</dbReference>
<dbReference type="GO" id="GO:0003682">
    <property type="term" value="F:chromatin binding"/>
    <property type="evidence" value="ECO:0007669"/>
    <property type="project" value="TreeGrafter"/>
</dbReference>
<dbReference type="PANTHER" id="PTHR12172">
    <property type="entry name" value="CELL CYCLE CHECKPOINT PROTEIN RAD17"/>
    <property type="match status" value="1"/>
</dbReference>
<dbReference type="Gene3D" id="3.40.50.300">
    <property type="entry name" value="P-loop containing nucleotide triphosphate hydrolases"/>
    <property type="match status" value="1"/>
</dbReference>
<dbReference type="InterPro" id="IPR004582">
    <property type="entry name" value="Checkpoint_prot_Rad17_Rad24"/>
</dbReference>
<evidence type="ECO:0000256" key="2">
    <source>
        <dbReference type="ARBA" id="ARBA00006168"/>
    </source>
</evidence>
<organism evidence="9 10">
    <name type="scientific">Zootermopsis nevadensis</name>
    <name type="common">Dampwood termite</name>
    <dbReference type="NCBI Taxonomy" id="136037"/>
    <lineage>
        <taxon>Eukaryota</taxon>
        <taxon>Metazoa</taxon>
        <taxon>Ecdysozoa</taxon>
        <taxon>Arthropoda</taxon>
        <taxon>Hexapoda</taxon>
        <taxon>Insecta</taxon>
        <taxon>Pterygota</taxon>
        <taxon>Neoptera</taxon>
        <taxon>Polyneoptera</taxon>
        <taxon>Dictyoptera</taxon>
        <taxon>Blattodea</taxon>
        <taxon>Blattoidea</taxon>
        <taxon>Termitoidae</taxon>
        <taxon>Termopsidae</taxon>
        <taxon>Zootermopsis</taxon>
    </lineage>
</organism>
<sequence>MAFKSDWISSCFDNGGSSEEIDIDAKKMEPYRDEVPRINYIHTIGKNMTKDWLKEYAPKTPSDLVVQKPKLDQLNSWLQKASKVVGEASILLITGPPGVGKSTALKVLASVQKIHSIEWETPLDIDSSELAGSRNFMQSQASKFEAFLMNSSRYSSVLETGKDMKKLIIVKEFPNVFALHPNLFQDILRRYRVMGRVPIVFSLPDQAEGSGGMFPKQFLEELNVQQISFNKVPNKSVMKALKRICTLNKDSSAPSADVLEKIVESVHGDIRSAILQLHYEFVHDKCETIKHHNILSSGQVSHKQRSSKTKPATSTRGSNKKSSKISKKRFNVNRTFHDFEVFYKDVQLPIFQRVGRLLYPKISQEDAKFLTHDPEEIVDQTLSHPGRLFHMVLENYLKVFRDMNDCCRAIHYSSDADSMMSEFRERELTLPMALSTMVRGFMTCKSTVNRKWTPLTNQEYSSVRQRTRAMRERVIDTDPKYTMMPRDAAMDILPIIHSGLYPRLVSYPCADEMCNTSDDEDELGRPAEGSTNLQQTLFAALDPVSEIQVSSSKSLPVGKSQAKNTKDEEEMVHFMAFKNLKVMMKIKFLKNKWMLGLRMMLIYFTISIKSKPSYVK</sequence>
<dbReference type="GO" id="GO:0000077">
    <property type="term" value="P:DNA damage checkpoint signaling"/>
    <property type="evidence" value="ECO:0007669"/>
    <property type="project" value="TreeGrafter"/>
</dbReference>
<dbReference type="Proteomes" id="UP000027135">
    <property type="component" value="Unassembled WGS sequence"/>
</dbReference>
<dbReference type="InterPro" id="IPR027417">
    <property type="entry name" value="P-loop_NTPase"/>
</dbReference>
<protein>
    <submittedName>
        <fullName evidence="9">Cell cycle checkpoint protein RAD17</fullName>
    </submittedName>
</protein>
<dbReference type="GO" id="GO:0006281">
    <property type="term" value="P:DNA repair"/>
    <property type="evidence" value="ECO:0007669"/>
    <property type="project" value="InterPro"/>
</dbReference>
<evidence type="ECO:0000256" key="3">
    <source>
        <dbReference type="ARBA" id="ARBA00022741"/>
    </source>
</evidence>
<dbReference type="SUPFAM" id="SSF52540">
    <property type="entry name" value="P-loop containing nucleoside triphosphate hydrolases"/>
    <property type="match status" value="1"/>
</dbReference>
<keyword evidence="6" id="KW-0539">Nucleus</keyword>
<gene>
    <name evidence="9" type="ORF">L798_03342</name>
</gene>
<dbReference type="GO" id="GO:0033314">
    <property type="term" value="P:mitotic DNA replication checkpoint signaling"/>
    <property type="evidence" value="ECO:0007669"/>
    <property type="project" value="TreeGrafter"/>
</dbReference>
<dbReference type="InParanoid" id="A0A067RD43"/>
<dbReference type="FunCoup" id="A0A067RD43">
    <property type="interactions" value="960"/>
</dbReference>
<evidence type="ECO:0000313" key="10">
    <source>
        <dbReference type="Proteomes" id="UP000027135"/>
    </source>
</evidence>
<dbReference type="CDD" id="cd00267">
    <property type="entry name" value="ABC_ATPase"/>
    <property type="match status" value="1"/>
</dbReference>
<evidence type="ECO:0000313" key="9">
    <source>
        <dbReference type="EMBL" id="KDR21796.1"/>
    </source>
</evidence>
<evidence type="ECO:0000256" key="8">
    <source>
        <dbReference type="SAM" id="MobiDB-lite"/>
    </source>
</evidence>
<evidence type="ECO:0000256" key="4">
    <source>
        <dbReference type="ARBA" id="ARBA00022763"/>
    </source>
</evidence>
<dbReference type="AlphaFoldDB" id="A0A067RD43"/>
<evidence type="ECO:0000256" key="1">
    <source>
        <dbReference type="ARBA" id="ARBA00004123"/>
    </source>
</evidence>
<keyword evidence="3" id="KW-0547">Nucleotide-binding</keyword>
<evidence type="ECO:0000256" key="5">
    <source>
        <dbReference type="ARBA" id="ARBA00022840"/>
    </source>
</evidence>
<keyword evidence="5" id="KW-0067">ATP-binding</keyword>